<accession>A0A5B6WU01</accession>
<evidence type="ECO:0000256" key="1">
    <source>
        <dbReference type="SAM" id="MobiDB-lite"/>
    </source>
</evidence>
<feature type="compositionally biased region" description="Pro residues" evidence="1">
    <location>
        <begin position="77"/>
        <end position="87"/>
    </location>
</feature>
<feature type="region of interest" description="Disordered" evidence="1">
    <location>
        <begin position="23"/>
        <end position="42"/>
    </location>
</feature>
<keyword evidence="3" id="KW-1185">Reference proteome</keyword>
<protein>
    <submittedName>
        <fullName evidence="2">Chaperone surA</fullName>
    </submittedName>
</protein>
<dbReference type="OrthoDB" id="2272416at2759"/>
<organism evidence="2 3">
    <name type="scientific">Gossypium australe</name>
    <dbReference type="NCBI Taxonomy" id="47621"/>
    <lineage>
        <taxon>Eukaryota</taxon>
        <taxon>Viridiplantae</taxon>
        <taxon>Streptophyta</taxon>
        <taxon>Embryophyta</taxon>
        <taxon>Tracheophyta</taxon>
        <taxon>Spermatophyta</taxon>
        <taxon>Magnoliopsida</taxon>
        <taxon>eudicotyledons</taxon>
        <taxon>Gunneridae</taxon>
        <taxon>Pentapetalae</taxon>
        <taxon>rosids</taxon>
        <taxon>malvids</taxon>
        <taxon>Malvales</taxon>
        <taxon>Malvaceae</taxon>
        <taxon>Malvoideae</taxon>
        <taxon>Gossypium</taxon>
    </lineage>
</organism>
<evidence type="ECO:0000313" key="3">
    <source>
        <dbReference type="Proteomes" id="UP000325315"/>
    </source>
</evidence>
<proteinExistence type="predicted"/>
<dbReference type="AlphaFoldDB" id="A0A5B6WU01"/>
<dbReference type="Proteomes" id="UP000325315">
    <property type="component" value="Unassembled WGS sequence"/>
</dbReference>
<sequence length="157" mass="17493">MPRARFWHRIWVKGVMFCDPDPSTADQATSNAPAPAHGTVPVQSGAELRGQGEEAQEAFLQMMSNWFSNYVQASPNAQPPPPPPIPQSIPVAPQGIDVVRISKPPVDKIRKHEAEEFRAKRAGFWLENSMRVFDELSCTPKENLKCTVSLLKDSAYH</sequence>
<reference evidence="3" key="1">
    <citation type="journal article" date="2019" name="Plant Biotechnol. J.">
        <title>Genome sequencing of the Australian wild diploid species Gossypium australe highlights disease resistance and delayed gland morphogenesis.</title>
        <authorList>
            <person name="Cai Y."/>
            <person name="Cai X."/>
            <person name="Wang Q."/>
            <person name="Wang P."/>
            <person name="Zhang Y."/>
            <person name="Cai C."/>
            <person name="Xu Y."/>
            <person name="Wang K."/>
            <person name="Zhou Z."/>
            <person name="Wang C."/>
            <person name="Geng S."/>
            <person name="Li B."/>
            <person name="Dong Q."/>
            <person name="Hou Y."/>
            <person name="Wang H."/>
            <person name="Ai P."/>
            <person name="Liu Z."/>
            <person name="Yi F."/>
            <person name="Sun M."/>
            <person name="An G."/>
            <person name="Cheng J."/>
            <person name="Zhang Y."/>
            <person name="Shi Q."/>
            <person name="Xie Y."/>
            <person name="Shi X."/>
            <person name="Chang Y."/>
            <person name="Huang F."/>
            <person name="Chen Y."/>
            <person name="Hong S."/>
            <person name="Mi L."/>
            <person name="Sun Q."/>
            <person name="Zhang L."/>
            <person name="Zhou B."/>
            <person name="Peng R."/>
            <person name="Zhang X."/>
            <person name="Liu F."/>
        </authorList>
    </citation>
    <scope>NUCLEOTIDE SEQUENCE [LARGE SCALE GENOMIC DNA]</scope>
    <source>
        <strain evidence="3">cv. PA1801</strain>
    </source>
</reference>
<gene>
    <name evidence="2" type="ORF">EPI10_006620</name>
</gene>
<comment type="caution">
    <text evidence="2">The sequence shown here is derived from an EMBL/GenBank/DDBJ whole genome shotgun (WGS) entry which is preliminary data.</text>
</comment>
<name>A0A5B6WU01_9ROSI</name>
<evidence type="ECO:0000313" key="2">
    <source>
        <dbReference type="EMBL" id="KAA3484544.1"/>
    </source>
</evidence>
<dbReference type="EMBL" id="SMMG02000002">
    <property type="protein sequence ID" value="KAA3484544.1"/>
    <property type="molecule type" value="Genomic_DNA"/>
</dbReference>
<feature type="region of interest" description="Disordered" evidence="1">
    <location>
        <begin position="71"/>
        <end position="91"/>
    </location>
</feature>